<dbReference type="RefSeq" id="WP_182494864.1">
    <property type="nucleotide sequence ID" value="NZ_BAAAKT010000002.1"/>
</dbReference>
<protein>
    <submittedName>
        <fullName evidence="2">Uncharacterized protein</fullName>
    </submittedName>
</protein>
<gene>
    <name evidence="2" type="ORF">HNR24_000386</name>
</gene>
<dbReference type="AlphaFoldDB" id="A0A839FR94"/>
<feature type="transmembrane region" description="Helical" evidence="1">
    <location>
        <begin position="12"/>
        <end position="34"/>
    </location>
</feature>
<evidence type="ECO:0000256" key="1">
    <source>
        <dbReference type="SAM" id="Phobius"/>
    </source>
</evidence>
<dbReference type="EMBL" id="JACJIH010000001">
    <property type="protein sequence ID" value="MBA8920453.1"/>
    <property type="molecule type" value="Genomic_DNA"/>
</dbReference>
<keyword evidence="1" id="KW-1133">Transmembrane helix</keyword>
<name>A0A839FR94_9MICC</name>
<evidence type="ECO:0000313" key="2">
    <source>
        <dbReference type="EMBL" id="MBA8920453.1"/>
    </source>
</evidence>
<accession>A0A839FR94</accession>
<organism evidence="2 3">
    <name type="scientific">Nesterenkonia jeotgali</name>
    <dbReference type="NCBI Taxonomy" id="317018"/>
    <lineage>
        <taxon>Bacteria</taxon>
        <taxon>Bacillati</taxon>
        <taxon>Actinomycetota</taxon>
        <taxon>Actinomycetes</taxon>
        <taxon>Micrococcales</taxon>
        <taxon>Micrococcaceae</taxon>
        <taxon>Nesterenkonia</taxon>
    </lineage>
</organism>
<proteinExistence type="predicted"/>
<keyword evidence="1" id="KW-0812">Transmembrane</keyword>
<reference evidence="2 3" key="1">
    <citation type="submission" date="2020-08" db="EMBL/GenBank/DDBJ databases">
        <title>Sequencing the genomes of 1000 actinobacteria strains.</title>
        <authorList>
            <person name="Klenk H.-P."/>
        </authorList>
    </citation>
    <scope>NUCLEOTIDE SEQUENCE [LARGE SCALE GENOMIC DNA]</scope>
    <source>
        <strain evidence="2 3">DSM 19081</strain>
    </source>
</reference>
<sequence length="81" mass="8313">MPQNTPKKKEPVALSAAIVALVAAVGPVLMAFGLEITDEQNAAVMGLVTAVVAVATGLYARSKVTAPERDPKPPITSETQA</sequence>
<dbReference type="Proteomes" id="UP000546252">
    <property type="component" value="Unassembled WGS sequence"/>
</dbReference>
<keyword evidence="1" id="KW-0472">Membrane</keyword>
<feature type="transmembrane region" description="Helical" evidence="1">
    <location>
        <begin position="40"/>
        <end position="60"/>
    </location>
</feature>
<evidence type="ECO:0000313" key="3">
    <source>
        <dbReference type="Proteomes" id="UP000546252"/>
    </source>
</evidence>
<comment type="caution">
    <text evidence="2">The sequence shown here is derived from an EMBL/GenBank/DDBJ whole genome shotgun (WGS) entry which is preliminary data.</text>
</comment>